<reference evidence="1" key="1">
    <citation type="submission" date="2021-02" db="EMBL/GenBank/DDBJ databases">
        <authorList>
            <consortium name="DOE Joint Genome Institute"/>
            <person name="Ahrendt S."/>
            <person name="Looney B.P."/>
            <person name="Miyauchi S."/>
            <person name="Morin E."/>
            <person name="Drula E."/>
            <person name="Courty P.E."/>
            <person name="Chicoki N."/>
            <person name="Fauchery L."/>
            <person name="Kohler A."/>
            <person name="Kuo A."/>
            <person name="Labutti K."/>
            <person name="Pangilinan J."/>
            <person name="Lipzen A."/>
            <person name="Riley R."/>
            <person name="Andreopoulos W."/>
            <person name="He G."/>
            <person name="Johnson J."/>
            <person name="Barry K.W."/>
            <person name="Grigoriev I.V."/>
            <person name="Nagy L."/>
            <person name="Hibbett D."/>
            <person name="Henrissat B."/>
            <person name="Matheny P.B."/>
            <person name="Labbe J."/>
            <person name="Martin F."/>
        </authorList>
    </citation>
    <scope>NUCLEOTIDE SEQUENCE</scope>
    <source>
        <strain evidence="1">EC-137</strain>
    </source>
</reference>
<comment type="caution">
    <text evidence="1">The sequence shown here is derived from an EMBL/GenBank/DDBJ whole genome shotgun (WGS) entry which is preliminary data.</text>
</comment>
<organism evidence="1 2">
    <name type="scientific">Vararia minispora EC-137</name>
    <dbReference type="NCBI Taxonomy" id="1314806"/>
    <lineage>
        <taxon>Eukaryota</taxon>
        <taxon>Fungi</taxon>
        <taxon>Dikarya</taxon>
        <taxon>Basidiomycota</taxon>
        <taxon>Agaricomycotina</taxon>
        <taxon>Agaricomycetes</taxon>
        <taxon>Russulales</taxon>
        <taxon>Lachnocladiaceae</taxon>
        <taxon>Vararia</taxon>
    </lineage>
</organism>
<evidence type="ECO:0000313" key="2">
    <source>
        <dbReference type="Proteomes" id="UP000814128"/>
    </source>
</evidence>
<reference evidence="1" key="2">
    <citation type="journal article" date="2022" name="New Phytol.">
        <title>Evolutionary transition to the ectomycorrhizal habit in the genomes of a hyperdiverse lineage of mushroom-forming fungi.</title>
        <authorList>
            <person name="Looney B."/>
            <person name="Miyauchi S."/>
            <person name="Morin E."/>
            <person name="Drula E."/>
            <person name="Courty P.E."/>
            <person name="Kohler A."/>
            <person name="Kuo A."/>
            <person name="LaButti K."/>
            <person name="Pangilinan J."/>
            <person name="Lipzen A."/>
            <person name="Riley R."/>
            <person name="Andreopoulos W."/>
            <person name="He G."/>
            <person name="Johnson J."/>
            <person name="Nolan M."/>
            <person name="Tritt A."/>
            <person name="Barry K.W."/>
            <person name="Grigoriev I.V."/>
            <person name="Nagy L.G."/>
            <person name="Hibbett D."/>
            <person name="Henrissat B."/>
            <person name="Matheny P.B."/>
            <person name="Labbe J."/>
            <person name="Martin F.M."/>
        </authorList>
    </citation>
    <scope>NUCLEOTIDE SEQUENCE</scope>
    <source>
        <strain evidence="1">EC-137</strain>
    </source>
</reference>
<gene>
    <name evidence="1" type="ORF">K488DRAFT_67147</name>
</gene>
<evidence type="ECO:0000313" key="1">
    <source>
        <dbReference type="EMBL" id="KAI0036974.1"/>
    </source>
</evidence>
<keyword evidence="2" id="KW-1185">Reference proteome</keyword>
<sequence length="270" mass="27974">MERLMISASAAILVAFAAPVFAEGALYVVPCASQPGIAPTKSERIALLREGDLLSDFLTLESPGGVTSSAGGSTIRAASRSLTAVVGQGVSMSVLIKNGACFADTGLALGTTDVFLDATHFETNLSCKQPLFVASFNREDPGVDQVVDTTLRGLDVQQAADPQDLIPDKSIIGADKRLARCGIARMAHSTLQRYTRIALNALPESVEAQLVQTEVSSIGILAEGEGKIATGAEGETTAQGESSPSVIVRYPALEAQEAAKEEKAAGRGAV</sequence>
<proteinExistence type="predicted"/>
<protein>
    <submittedName>
        <fullName evidence="1">Uncharacterized protein</fullName>
    </submittedName>
</protein>
<accession>A0ACB8QYR3</accession>
<dbReference type="Proteomes" id="UP000814128">
    <property type="component" value="Unassembled WGS sequence"/>
</dbReference>
<dbReference type="EMBL" id="MU273466">
    <property type="protein sequence ID" value="KAI0036974.1"/>
    <property type="molecule type" value="Genomic_DNA"/>
</dbReference>
<name>A0ACB8QYR3_9AGAM</name>